<protein>
    <submittedName>
        <fullName evidence="2">Uncharacterized protein</fullName>
    </submittedName>
</protein>
<reference evidence="2 3" key="1">
    <citation type="submission" date="2015-09" db="EMBL/GenBank/DDBJ databases">
        <title>Genome announcement of multiple Pseudomonas syringae strains.</title>
        <authorList>
            <person name="Thakur S."/>
            <person name="Wang P.W."/>
            <person name="Gong Y."/>
            <person name="Weir B.S."/>
            <person name="Guttman D.S."/>
        </authorList>
    </citation>
    <scope>NUCLEOTIDE SEQUENCE [LARGE SCALE GENOMIC DNA]</scope>
    <source>
        <strain evidence="2 3">ICMP16929</strain>
    </source>
</reference>
<evidence type="ECO:0000313" key="2">
    <source>
        <dbReference type="EMBL" id="KPY64877.1"/>
    </source>
</evidence>
<feature type="region of interest" description="Disordered" evidence="1">
    <location>
        <begin position="341"/>
        <end position="363"/>
    </location>
</feature>
<sequence>MHTDQAAHGRQVAGATRVLKLHVVGLACFQIDLGELWNGRRDAVARQWLAVTVVDDFLAVDPQAHSAVGTHLEHLFAALGRGDLAGVADRGRRRVTVQLTSGRAFGGVRIGRRGVALERQVLVVGPVQVNVLLGTGDRCIARPVGVAEVFDLHALNTVASGVSGFPGRGAWVQRQAIDELDLGVGCHLLQAAQLAEQQWQLACLRRPLFKVLGKALEGFAHLSSQRQCLQLCNQRGQCRANLPDADFTALLGVQHGFFKAWNQGCQTCVHVVPADDFAHFLHAFIDGAVGAFRRQAAAHQTAAQQVEPRVPALFELILLLDAFEVLLSPALRLVAHARFPPEGTGSESPCSEAGRRISTATGR</sequence>
<dbReference type="Proteomes" id="UP000050384">
    <property type="component" value="Unassembled WGS sequence"/>
</dbReference>
<dbReference type="AlphaFoldDB" id="A0A0P9ZRX8"/>
<organism evidence="2 3">
    <name type="scientific">Pseudomonas syringae pv. spinaceae</name>
    <dbReference type="NCBI Taxonomy" id="264459"/>
    <lineage>
        <taxon>Bacteria</taxon>
        <taxon>Pseudomonadati</taxon>
        <taxon>Pseudomonadota</taxon>
        <taxon>Gammaproteobacteria</taxon>
        <taxon>Pseudomonadales</taxon>
        <taxon>Pseudomonadaceae</taxon>
        <taxon>Pseudomonas</taxon>
        <taxon>Pseudomonas syringae</taxon>
    </lineage>
</organism>
<accession>A0A0P9ZRX8</accession>
<evidence type="ECO:0000256" key="1">
    <source>
        <dbReference type="SAM" id="MobiDB-lite"/>
    </source>
</evidence>
<proteinExistence type="predicted"/>
<name>A0A0P9ZRX8_PSESX</name>
<evidence type="ECO:0000313" key="3">
    <source>
        <dbReference type="Proteomes" id="UP000050384"/>
    </source>
</evidence>
<dbReference type="EMBL" id="LJRI01001326">
    <property type="protein sequence ID" value="KPY64877.1"/>
    <property type="molecule type" value="Genomic_DNA"/>
</dbReference>
<gene>
    <name evidence="2" type="ORF">ALO94_05577</name>
</gene>
<comment type="caution">
    <text evidence="2">The sequence shown here is derived from an EMBL/GenBank/DDBJ whole genome shotgun (WGS) entry which is preliminary data.</text>
</comment>